<evidence type="ECO:0000313" key="1">
    <source>
        <dbReference type="EMBL" id="CAK7340759.1"/>
    </source>
</evidence>
<sequence length="51" mass="6004">MGLLEEQTWLAVSKPWMEEPKKHASGLCLELQLRRYHQLGNQTDMFDSQND</sequence>
<evidence type="ECO:0000313" key="2">
    <source>
        <dbReference type="Proteomes" id="UP001314170"/>
    </source>
</evidence>
<dbReference type="EMBL" id="CAWUPB010001160">
    <property type="protein sequence ID" value="CAK7340759.1"/>
    <property type="molecule type" value="Genomic_DNA"/>
</dbReference>
<protein>
    <submittedName>
        <fullName evidence="1">Uncharacterized protein</fullName>
    </submittedName>
</protein>
<dbReference type="AlphaFoldDB" id="A0AAV1RVN8"/>
<gene>
    <name evidence="1" type="ORF">DCAF_LOCUS15845</name>
</gene>
<name>A0AAV1RVN8_9ROSI</name>
<organism evidence="1 2">
    <name type="scientific">Dovyalis caffra</name>
    <dbReference type="NCBI Taxonomy" id="77055"/>
    <lineage>
        <taxon>Eukaryota</taxon>
        <taxon>Viridiplantae</taxon>
        <taxon>Streptophyta</taxon>
        <taxon>Embryophyta</taxon>
        <taxon>Tracheophyta</taxon>
        <taxon>Spermatophyta</taxon>
        <taxon>Magnoliopsida</taxon>
        <taxon>eudicotyledons</taxon>
        <taxon>Gunneridae</taxon>
        <taxon>Pentapetalae</taxon>
        <taxon>rosids</taxon>
        <taxon>fabids</taxon>
        <taxon>Malpighiales</taxon>
        <taxon>Salicaceae</taxon>
        <taxon>Flacourtieae</taxon>
        <taxon>Dovyalis</taxon>
    </lineage>
</organism>
<dbReference type="Proteomes" id="UP001314170">
    <property type="component" value="Unassembled WGS sequence"/>
</dbReference>
<reference evidence="1 2" key="1">
    <citation type="submission" date="2024-01" db="EMBL/GenBank/DDBJ databases">
        <authorList>
            <person name="Waweru B."/>
        </authorList>
    </citation>
    <scope>NUCLEOTIDE SEQUENCE [LARGE SCALE GENOMIC DNA]</scope>
</reference>
<comment type="caution">
    <text evidence="1">The sequence shown here is derived from an EMBL/GenBank/DDBJ whole genome shotgun (WGS) entry which is preliminary data.</text>
</comment>
<keyword evidence="2" id="KW-1185">Reference proteome</keyword>
<proteinExistence type="predicted"/>
<accession>A0AAV1RVN8</accession>